<reference evidence="1" key="1">
    <citation type="submission" date="2023-06" db="EMBL/GenBank/DDBJ databases">
        <authorList>
            <consortium name="Lawrence Berkeley National Laboratory"/>
            <person name="Ahrendt S."/>
            <person name="Sahu N."/>
            <person name="Indic B."/>
            <person name="Wong-Bajracharya J."/>
            <person name="Merenyi Z."/>
            <person name="Ke H.-M."/>
            <person name="Monk M."/>
            <person name="Kocsube S."/>
            <person name="Drula E."/>
            <person name="Lipzen A."/>
            <person name="Balint B."/>
            <person name="Henrissat B."/>
            <person name="Andreopoulos B."/>
            <person name="Martin F.M."/>
            <person name="Harder C.B."/>
            <person name="Rigling D."/>
            <person name="Ford K.L."/>
            <person name="Foster G.D."/>
            <person name="Pangilinan J."/>
            <person name="Papanicolaou A."/>
            <person name="Barry K."/>
            <person name="LaButti K."/>
            <person name="Viragh M."/>
            <person name="Koriabine M."/>
            <person name="Yan M."/>
            <person name="Riley R."/>
            <person name="Champramary S."/>
            <person name="Plett K.L."/>
            <person name="Tsai I.J."/>
            <person name="Slot J."/>
            <person name="Sipos G."/>
            <person name="Plett J."/>
            <person name="Nagy L.G."/>
            <person name="Grigoriev I.V."/>
        </authorList>
    </citation>
    <scope>NUCLEOTIDE SEQUENCE</scope>
    <source>
        <strain evidence="1">HWK02</strain>
    </source>
</reference>
<proteinExistence type="predicted"/>
<comment type="caution">
    <text evidence="1">The sequence shown here is derived from an EMBL/GenBank/DDBJ whole genome shotgun (WGS) entry which is preliminary data.</text>
</comment>
<evidence type="ECO:0000313" key="1">
    <source>
        <dbReference type="EMBL" id="KAK0481221.1"/>
    </source>
</evidence>
<evidence type="ECO:0000313" key="2">
    <source>
        <dbReference type="Proteomes" id="UP001175228"/>
    </source>
</evidence>
<accession>A0AA39PCD8</accession>
<dbReference type="EMBL" id="JAUEPU010000073">
    <property type="protein sequence ID" value="KAK0481221.1"/>
    <property type="molecule type" value="Genomic_DNA"/>
</dbReference>
<name>A0AA39PCD8_9AGAR</name>
<organism evidence="1 2">
    <name type="scientific">Armillaria luteobubalina</name>
    <dbReference type="NCBI Taxonomy" id="153913"/>
    <lineage>
        <taxon>Eukaryota</taxon>
        <taxon>Fungi</taxon>
        <taxon>Dikarya</taxon>
        <taxon>Basidiomycota</taxon>
        <taxon>Agaricomycotina</taxon>
        <taxon>Agaricomycetes</taxon>
        <taxon>Agaricomycetidae</taxon>
        <taxon>Agaricales</taxon>
        <taxon>Marasmiineae</taxon>
        <taxon>Physalacriaceae</taxon>
        <taxon>Armillaria</taxon>
    </lineage>
</organism>
<sequence>MSNKRILTNASINQSGSGLDTVAVIMIQREAFLSKAVNESGGDLQSLRHEPGYDRATWKREVGLLPSIAQTNRKITNLKVKVISVRILYDIYMKVSIPVPQNDAKPFRRKC</sequence>
<keyword evidence="2" id="KW-1185">Reference proteome</keyword>
<protein>
    <submittedName>
        <fullName evidence="1">Uncharacterized protein</fullName>
    </submittedName>
</protein>
<gene>
    <name evidence="1" type="ORF">EDD18DRAFT_1113080</name>
</gene>
<dbReference type="AlphaFoldDB" id="A0AA39PCD8"/>
<dbReference type="Proteomes" id="UP001175228">
    <property type="component" value="Unassembled WGS sequence"/>
</dbReference>